<dbReference type="Proteomes" id="UP000241690">
    <property type="component" value="Unassembled WGS sequence"/>
</dbReference>
<dbReference type="AlphaFoldDB" id="A0A2T4A7Y2"/>
<dbReference type="RefSeq" id="XP_024772839.1">
    <property type="nucleotide sequence ID" value="XM_024915331.1"/>
</dbReference>
<feature type="compositionally biased region" description="Polar residues" evidence="1">
    <location>
        <begin position="49"/>
        <end position="58"/>
    </location>
</feature>
<gene>
    <name evidence="2" type="ORF">M431DRAFT_458573</name>
</gene>
<proteinExistence type="predicted"/>
<feature type="region of interest" description="Disordered" evidence="1">
    <location>
        <begin position="49"/>
        <end position="70"/>
    </location>
</feature>
<accession>A0A2T4A7Y2</accession>
<protein>
    <submittedName>
        <fullName evidence="2">Uncharacterized protein</fullName>
    </submittedName>
</protein>
<keyword evidence="3" id="KW-1185">Reference proteome</keyword>
<name>A0A2T4A7Y2_TRIHA</name>
<organism evidence="2 3">
    <name type="scientific">Trichoderma harzianum CBS 226.95</name>
    <dbReference type="NCBI Taxonomy" id="983964"/>
    <lineage>
        <taxon>Eukaryota</taxon>
        <taxon>Fungi</taxon>
        <taxon>Dikarya</taxon>
        <taxon>Ascomycota</taxon>
        <taxon>Pezizomycotina</taxon>
        <taxon>Sordariomycetes</taxon>
        <taxon>Hypocreomycetidae</taxon>
        <taxon>Hypocreales</taxon>
        <taxon>Hypocreaceae</taxon>
        <taxon>Trichoderma</taxon>
    </lineage>
</organism>
<evidence type="ECO:0000256" key="1">
    <source>
        <dbReference type="SAM" id="MobiDB-lite"/>
    </source>
</evidence>
<sequence>MVWKCTGLAGYCRASALACCLSTGSGSRSGTVLVPAGLRLAQILHRSTTLNRPTSTASPRVRERRERKKKGALSVLSVHAPLLCFGRLSPSSTRRSFISSHQPHHHLSPQIALGGSSLSPATSTLQYTTVPLLLLSTHLIFTSHQISSLPFRICQAESGLPLNPDRPN</sequence>
<reference evidence="2 3" key="1">
    <citation type="submission" date="2016-07" db="EMBL/GenBank/DDBJ databases">
        <title>Multiple horizontal gene transfer events from other fungi enriched the ability of initially mycotrophic Trichoderma (Ascomycota) to feed on dead plant biomass.</title>
        <authorList>
            <consortium name="DOE Joint Genome Institute"/>
            <person name="Aerts A."/>
            <person name="Atanasova L."/>
            <person name="Chenthamara K."/>
            <person name="Zhang J."/>
            <person name="Grujic M."/>
            <person name="Henrissat B."/>
            <person name="Kuo A."/>
            <person name="Salamov A."/>
            <person name="Lipzen A."/>
            <person name="Labutti K."/>
            <person name="Barry K."/>
            <person name="Miao Y."/>
            <person name="Rahimi M.J."/>
            <person name="Shen Q."/>
            <person name="Grigoriev I.V."/>
            <person name="Kubicek C.P."/>
            <person name="Druzhinina I.S."/>
        </authorList>
    </citation>
    <scope>NUCLEOTIDE SEQUENCE [LARGE SCALE GENOMIC DNA]</scope>
    <source>
        <strain evidence="2 3">CBS 226.95</strain>
    </source>
</reference>
<evidence type="ECO:0000313" key="3">
    <source>
        <dbReference type="Proteomes" id="UP000241690"/>
    </source>
</evidence>
<evidence type="ECO:0000313" key="2">
    <source>
        <dbReference type="EMBL" id="PTB53162.1"/>
    </source>
</evidence>
<dbReference type="EMBL" id="KZ679682">
    <property type="protein sequence ID" value="PTB53162.1"/>
    <property type="molecule type" value="Genomic_DNA"/>
</dbReference>
<dbReference type="GeneID" id="36623898"/>